<protein>
    <submittedName>
        <fullName evidence="2">Hint domain-containing protein</fullName>
    </submittedName>
</protein>
<accession>A0A1M7DD06</accession>
<reference evidence="2 3" key="1">
    <citation type="submission" date="2016-11" db="EMBL/GenBank/DDBJ databases">
        <authorList>
            <person name="Jaros S."/>
            <person name="Januszkiewicz K."/>
            <person name="Wedrychowicz H."/>
        </authorList>
    </citation>
    <scope>NUCLEOTIDE SEQUENCE [LARGE SCALE GENOMIC DNA]</scope>
    <source>
        <strain evidence="2 3">DSM 29589</strain>
    </source>
</reference>
<sequence>MQIRTTPETSGKTGRGENAVTCFTPGTMITTTTGRCAVNHLQPGDRVLTRDSGFQPVVWIGQRTCSAATQRSDPAQAPILIRAGALGPGLPAQDMIVSPRHRFLTTDPALLSALNETEALVEARALLGRPGISRTAPARQTYVHVLFDRHEIILSDNTWSESFRLDRINTQALIQDRETQVLAHFAPQGDQPAELQPPARTCLPCRDTAA</sequence>
<evidence type="ECO:0000313" key="2">
    <source>
        <dbReference type="EMBL" id="SHL77362.1"/>
    </source>
</evidence>
<feature type="domain" description="Hedgehog/Intein (Hint)" evidence="1">
    <location>
        <begin position="21"/>
        <end position="164"/>
    </location>
</feature>
<dbReference type="STRING" id="337701.SAMN05444398_105217"/>
<dbReference type="InterPro" id="IPR028992">
    <property type="entry name" value="Hedgehog/Intein_dom"/>
</dbReference>
<dbReference type="EMBL" id="FRBR01000005">
    <property type="protein sequence ID" value="SHL77362.1"/>
    <property type="molecule type" value="Genomic_DNA"/>
</dbReference>
<dbReference type="Gene3D" id="2.170.16.10">
    <property type="entry name" value="Hedgehog/Intein (Hint) domain"/>
    <property type="match status" value="1"/>
</dbReference>
<dbReference type="RefSeq" id="WP_084729085.1">
    <property type="nucleotide sequence ID" value="NZ_BMLR01000005.1"/>
</dbReference>
<evidence type="ECO:0000259" key="1">
    <source>
        <dbReference type="Pfam" id="PF13403"/>
    </source>
</evidence>
<dbReference type="OrthoDB" id="6305173at2"/>
<dbReference type="SUPFAM" id="SSF51294">
    <property type="entry name" value="Hedgehog/intein (Hint) domain"/>
    <property type="match status" value="1"/>
</dbReference>
<keyword evidence="3" id="KW-1185">Reference proteome</keyword>
<name>A0A1M7DD06_9RHOB</name>
<gene>
    <name evidence="2" type="ORF">SAMN05444398_105217</name>
</gene>
<dbReference type="InterPro" id="IPR036844">
    <property type="entry name" value="Hint_dom_sf"/>
</dbReference>
<dbReference type="AlphaFoldDB" id="A0A1M7DD06"/>
<dbReference type="Proteomes" id="UP000183974">
    <property type="component" value="Unassembled WGS sequence"/>
</dbReference>
<organism evidence="2 3">
    <name type="scientific">Roseovarius pacificus</name>
    <dbReference type="NCBI Taxonomy" id="337701"/>
    <lineage>
        <taxon>Bacteria</taxon>
        <taxon>Pseudomonadati</taxon>
        <taxon>Pseudomonadota</taxon>
        <taxon>Alphaproteobacteria</taxon>
        <taxon>Rhodobacterales</taxon>
        <taxon>Roseobacteraceae</taxon>
        <taxon>Roseovarius</taxon>
    </lineage>
</organism>
<proteinExistence type="predicted"/>
<evidence type="ECO:0000313" key="3">
    <source>
        <dbReference type="Proteomes" id="UP000183974"/>
    </source>
</evidence>
<dbReference type="Pfam" id="PF13403">
    <property type="entry name" value="Hint_2"/>
    <property type="match status" value="1"/>
</dbReference>